<reference evidence="2" key="1">
    <citation type="submission" date="2024-06" db="EMBL/GenBank/DDBJ databases">
        <title>A Novel Isolate, Dehalogenimonas sp. Strain 4OHTPN, Dechlorinates Aromatic 4 Hydroxy chlorothalonil by a Novel Reductive Dehalogenase.</title>
        <authorList>
            <person name="Liu G."/>
        </authorList>
    </citation>
    <scope>NUCLEOTIDE SEQUENCE</scope>
    <source>
        <strain evidence="2">4OHTPN</strain>
    </source>
</reference>
<keyword evidence="1" id="KW-0812">Transmembrane</keyword>
<feature type="transmembrane region" description="Helical" evidence="1">
    <location>
        <begin position="41"/>
        <end position="60"/>
    </location>
</feature>
<feature type="transmembrane region" description="Helical" evidence="1">
    <location>
        <begin position="67"/>
        <end position="85"/>
    </location>
</feature>
<gene>
    <name evidence="2" type="ORF">ABV300_00765</name>
</gene>
<keyword evidence="1" id="KW-1133">Transmembrane helix</keyword>
<sequence length="121" mass="14125">MARVTATQKIRRLDQSEILASLFASAILGAIVVFTSQWKEFVFWLAVPLLVGLAYLVALIPDRLRWWRLPLLLLGYFSPGIFKSLFGTSDYLWSVAIVFLLAFYWMPIIRLRREPFSFYLF</sequence>
<dbReference type="AlphaFoldDB" id="A0AAU8G9R2"/>
<evidence type="ECO:0008006" key="3">
    <source>
        <dbReference type="Google" id="ProtNLM"/>
    </source>
</evidence>
<evidence type="ECO:0000313" key="2">
    <source>
        <dbReference type="EMBL" id="XCH33436.1"/>
    </source>
</evidence>
<keyword evidence="1" id="KW-0472">Membrane</keyword>
<evidence type="ECO:0000256" key="1">
    <source>
        <dbReference type="SAM" id="Phobius"/>
    </source>
</evidence>
<feature type="transmembrane region" description="Helical" evidence="1">
    <location>
        <begin position="91"/>
        <end position="109"/>
    </location>
</feature>
<protein>
    <recommendedName>
        <fullName evidence="3">Apolipoprotein N-acyltransferase</fullName>
    </recommendedName>
</protein>
<accession>A0AAU8G9R2</accession>
<dbReference type="RefSeq" id="WP_353714673.1">
    <property type="nucleotide sequence ID" value="NZ_CP159307.1"/>
</dbReference>
<name>A0AAU8G9R2_9CHLR</name>
<dbReference type="EMBL" id="CP159307">
    <property type="protein sequence ID" value="XCH33436.1"/>
    <property type="molecule type" value="Genomic_DNA"/>
</dbReference>
<organism evidence="2">
    <name type="scientific">Dehalogenimonas sp. 4OHTPN</name>
    <dbReference type="NCBI Taxonomy" id="3166643"/>
    <lineage>
        <taxon>Bacteria</taxon>
        <taxon>Bacillati</taxon>
        <taxon>Chloroflexota</taxon>
        <taxon>Dehalococcoidia</taxon>
        <taxon>Dehalococcoidales</taxon>
        <taxon>Dehalococcoidaceae</taxon>
        <taxon>Dehalogenimonas</taxon>
    </lineage>
</organism>
<proteinExistence type="predicted"/>
<feature type="transmembrane region" description="Helical" evidence="1">
    <location>
        <begin position="18"/>
        <end position="35"/>
    </location>
</feature>